<gene>
    <name evidence="1" type="ordered locus">Amet_1456</name>
</gene>
<accession>A6TN87</accession>
<name>A6TN87_ALKMQ</name>
<keyword evidence="2" id="KW-1185">Reference proteome</keyword>
<dbReference type="Proteomes" id="UP000001572">
    <property type="component" value="Chromosome"/>
</dbReference>
<evidence type="ECO:0000313" key="1">
    <source>
        <dbReference type="EMBL" id="ABR47655.1"/>
    </source>
</evidence>
<evidence type="ECO:0000313" key="2">
    <source>
        <dbReference type="Proteomes" id="UP000001572"/>
    </source>
</evidence>
<reference evidence="2" key="1">
    <citation type="journal article" date="2016" name="Genome Announc.">
        <title>Complete genome sequence of Alkaliphilus metalliredigens strain QYMF, an alkaliphilic and metal-reducing bacterium isolated from borax-contaminated leachate ponds.</title>
        <authorList>
            <person name="Hwang C."/>
            <person name="Copeland A."/>
            <person name="Lucas S."/>
            <person name="Lapidus A."/>
            <person name="Barry K."/>
            <person name="Detter J.C."/>
            <person name="Glavina Del Rio T."/>
            <person name="Hammon N."/>
            <person name="Israni S."/>
            <person name="Dalin E."/>
            <person name="Tice H."/>
            <person name="Pitluck S."/>
            <person name="Chertkov O."/>
            <person name="Brettin T."/>
            <person name="Bruce D."/>
            <person name="Han C."/>
            <person name="Schmutz J."/>
            <person name="Larimer F."/>
            <person name="Land M.L."/>
            <person name="Hauser L."/>
            <person name="Kyrpides N."/>
            <person name="Mikhailova N."/>
            <person name="Ye Q."/>
            <person name="Zhou J."/>
            <person name="Richardson P."/>
            <person name="Fields M.W."/>
        </authorList>
    </citation>
    <scope>NUCLEOTIDE SEQUENCE [LARGE SCALE GENOMIC DNA]</scope>
    <source>
        <strain evidence="2">QYMF</strain>
    </source>
</reference>
<dbReference type="KEGG" id="amt:Amet_1456"/>
<dbReference type="STRING" id="293826.Amet_1456"/>
<proteinExistence type="predicted"/>
<dbReference type="AlphaFoldDB" id="A6TN87"/>
<dbReference type="RefSeq" id="WP_012062696.1">
    <property type="nucleotide sequence ID" value="NC_009633.1"/>
</dbReference>
<protein>
    <submittedName>
        <fullName evidence="1">Uncharacterized protein</fullName>
    </submittedName>
</protein>
<dbReference type="EMBL" id="CP000724">
    <property type="protein sequence ID" value="ABR47655.1"/>
    <property type="molecule type" value="Genomic_DNA"/>
</dbReference>
<dbReference type="OrthoDB" id="2959992at2"/>
<sequence length="125" mass="14413">MMFLNKTTQGTPIIVENENLVFDFSGSSEFSYSIEGRVTATYEMHNPTNDLQSVQMAFPFVGRLDSLLPEDIVITVDDSMVPYEIYIRDVVESQGYVQQEDREINFDFQRIVSTITKETYKGENF</sequence>
<dbReference type="Gene3D" id="2.60.40.3680">
    <property type="match status" value="1"/>
</dbReference>
<organism evidence="1 2">
    <name type="scientific">Alkaliphilus metalliredigens (strain QYMF)</name>
    <dbReference type="NCBI Taxonomy" id="293826"/>
    <lineage>
        <taxon>Bacteria</taxon>
        <taxon>Bacillati</taxon>
        <taxon>Bacillota</taxon>
        <taxon>Clostridia</taxon>
        <taxon>Peptostreptococcales</taxon>
        <taxon>Natronincolaceae</taxon>
        <taxon>Alkaliphilus</taxon>
    </lineage>
</organism>
<dbReference type="HOGENOM" id="CLU_1987937_0_0_9"/>